<accession>A0AC35TQ00</accession>
<evidence type="ECO:0000313" key="2">
    <source>
        <dbReference type="WBParaSite" id="RSKR_0000322000.1"/>
    </source>
</evidence>
<name>A0AC35TQ00_9BILA</name>
<organism evidence="1 2">
    <name type="scientific">Rhabditophanes sp. KR3021</name>
    <dbReference type="NCBI Taxonomy" id="114890"/>
    <lineage>
        <taxon>Eukaryota</taxon>
        <taxon>Metazoa</taxon>
        <taxon>Ecdysozoa</taxon>
        <taxon>Nematoda</taxon>
        <taxon>Chromadorea</taxon>
        <taxon>Rhabditida</taxon>
        <taxon>Tylenchina</taxon>
        <taxon>Panagrolaimomorpha</taxon>
        <taxon>Strongyloidoidea</taxon>
        <taxon>Alloionematidae</taxon>
        <taxon>Rhabditophanes</taxon>
    </lineage>
</organism>
<protein>
    <submittedName>
        <fullName evidence="2">M7GpppX diphosphatase</fullName>
    </submittedName>
</protein>
<dbReference type="Proteomes" id="UP000095286">
    <property type="component" value="Unplaced"/>
</dbReference>
<reference evidence="2" key="1">
    <citation type="submission" date="2016-11" db="UniProtKB">
        <authorList>
            <consortium name="WormBaseParasite"/>
        </authorList>
    </citation>
    <scope>IDENTIFICATION</scope>
    <source>
        <strain evidence="2">KR3021</strain>
    </source>
</reference>
<proteinExistence type="predicted"/>
<dbReference type="WBParaSite" id="RSKR_0000322000.1">
    <property type="protein sequence ID" value="RSKR_0000322000.1"/>
    <property type="gene ID" value="RSKR_0000322000"/>
</dbReference>
<evidence type="ECO:0000313" key="1">
    <source>
        <dbReference type="Proteomes" id="UP000095286"/>
    </source>
</evidence>
<sequence>MSEGEIKKVKLEEERKPLVDLADFEFEKILNSSAELKSIFVLLQHKGNKEKAILIANKLPFDEVKCSEWLGSSQMKEITTNDIYGNYYSLMDQKFNDNKCMLIYPCTGKHIAKYSAQARHLIEETIKDYQEITLPYLGKSSNSIVWIQNCLDGKSEADRVIYDDKDPMNGFMLMMDCKWDGKDMTSMYCQVIIRQAGIKSLRDLNGGNLGMLKTIKSKVVEVMDKKYGIKKDEVIMYFHYQPSYYHLHVHVTHVNYTAPGNNIFSVLLNDVISNIELMSDYYQKATLTFIGKELDGLYIAYKEAGKA</sequence>